<evidence type="ECO:0000313" key="3">
    <source>
        <dbReference type="Proteomes" id="UP000184216"/>
    </source>
</evidence>
<reference evidence="1 4" key="1">
    <citation type="submission" date="2016-11" db="EMBL/GenBank/DDBJ databases">
        <title>Whole genomes of Flavobacteriaceae.</title>
        <authorList>
            <person name="Stine C."/>
            <person name="Li C."/>
            <person name="Tadesse D."/>
        </authorList>
    </citation>
    <scope>NUCLEOTIDE SEQUENCE [LARGE SCALE GENOMIC DNA]</scope>
    <source>
        <strain evidence="1 4">ATCC 19366</strain>
    </source>
</reference>
<protein>
    <submittedName>
        <fullName evidence="1">Uncharacterized protein</fullName>
    </submittedName>
</protein>
<dbReference type="InterPro" id="IPR045538">
    <property type="entry name" value="CIS_TMP"/>
</dbReference>
<sequence>MPTANQHIINKLFLEVNTPSKQKAYYLKDNLNTFLKEEVFPLLEAYFDTLHDKMPLQSIQIEKLNIDFSMPVDFDFNTLKIEIINQFQKQIEQQIDKGFPDTKNYTLVPAKEKNINEFFSFLQTGTTSWSALSKDILNLSTENQFEKMISEKAFGLKLKKALENRQSRIRFIKQLSDNQIYGILAKKFLFELNAAEQTTSGNSNKIKDTINAVISKSKQGLHQRNLVWDLLISQLLKENESLIQKKLVDLFTSFDVIKKYPSTFVLEIIKNQIVNQSVLEILINLENEVLLIANFLEQKISETPQNKDNKLLESNFTKSQESSVSDDKKVEEINLIFDTNKEIFNNNKDVKTEEILNSDLLLNEEILAETATDYYVNNAGLILIHPFLKQLFENCKLLHKDNTINDPEVAAHLLHYIATAKEQDYEHEMLFEKFLCNIPANQTINRNITLSEELKNHSNEMLQAILENWSIMKDSSVALLQNEYLQRPGKIMLSEDHPKVIVERKTQDILLDKIAWNLGIVKLAWKNKIIFVDW</sequence>
<evidence type="ECO:0000313" key="2">
    <source>
        <dbReference type="EMBL" id="SHM99002.1"/>
    </source>
</evidence>
<comment type="caution">
    <text evidence="1">The sequence shown here is derived from an EMBL/GenBank/DDBJ whole genome shotgun (WGS) entry which is preliminary data.</text>
</comment>
<dbReference type="AlphaFoldDB" id="A0AB36P5S1"/>
<proteinExistence type="predicted"/>
<dbReference type="RefSeq" id="WP_073397187.1">
    <property type="nucleotide sequence ID" value="NZ_FRBX01000005.1"/>
</dbReference>
<keyword evidence="3" id="KW-1185">Reference proteome</keyword>
<evidence type="ECO:0000313" key="1">
    <source>
        <dbReference type="EMBL" id="OXB06240.1"/>
    </source>
</evidence>
<gene>
    <name evidence="1" type="ORF">B0A72_09640</name>
    <name evidence="2" type="ORF">SAMN05444387_3705</name>
</gene>
<dbReference type="EMBL" id="FRBX01000005">
    <property type="protein sequence ID" value="SHM99002.1"/>
    <property type="molecule type" value="Genomic_DNA"/>
</dbReference>
<dbReference type="Proteomes" id="UP000184216">
    <property type="component" value="Unassembled WGS sequence"/>
</dbReference>
<name>A0AB36P5S1_9FLAO</name>
<organism evidence="1 4">
    <name type="scientific">Flavobacterium pectinovorum</name>
    <dbReference type="NCBI Taxonomy" id="29533"/>
    <lineage>
        <taxon>Bacteria</taxon>
        <taxon>Pseudomonadati</taxon>
        <taxon>Bacteroidota</taxon>
        <taxon>Flavobacteriia</taxon>
        <taxon>Flavobacteriales</taxon>
        <taxon>Flavobacteriaceae</taxon>
        <taxon>Flavobacterium</taxon>
    </lineage>
</organism>
<dbReference type="EMBL" id="MUHB01000007">
    <property type="protein sequence ID" value="OXB06240.1"/>
    <property type="molecule type" value="Genomic_DNA"/>
</dbReference>
<accession>A0AB36P5S1</accession>
<reference evidence="2 3" key="2">
    <citation type="submission" date="2016-11" db="EMBL/GenBank/DDBJ databases">
        <authorList>
            <person name="Varghese N."/>
            <person name="Submissions S."/>
        </authorList>
    </citation>
    <scope>NUCLEOTIDE SEQUENCE [LARGE SCALE GENOMIC DNA]</scope>
    <source>
        <strain evidence="2 3">DSM 6368</strain>
    </source>
</reference>
<dbReference type="Pfam" id="PF19268">
    <property type="entry name" value="CIS_TMP"/>
    <property type="match status" value="1"/>
</dbReference>
<evidence type="ECO:0000313" key="4">
    <source>
        <dbReference type="Proteomes" id="UP000198431"/>
    </source>
</evidence>
<dbReference type="Proteomes" id="UP000198431">
    <property type="component" value="Unassembled WGS sequence"/>
</dbReference>